<evidence type="ECO:0000256" key="7">
    <source>
        <dbReference type="ARBA" id="ARBA00040674"/>
    </source>
</evidence>
<keyword evidence="3" id="KW-0227">DNA damage</keyword>
<reference evidence="9" key="1">
    <citation type="journal article" date="2013" name="J. Hered.">
        <title>Inventory and phylogenetic analysis of meiotic genes in monogonont rotifers.</title>
        <authorList>
            <person name="Hanson S.J."/>
            <person name="Schurko A.M."/>
            <person name="Hecox-Lea B."/>
            <person name="Mark Welch D.B."/>
            <person name="Stelzer C.P."/>
            <person name="Logsdon J.M.Jr."/>
        </authorList>
    </citation>
    <scope>NUCLEOTIDE SEQUENCE</scope>
</reference>
<dbReference type="GO" id="GO:0005657">
    <property type="term" value="C:replication fork"/>
    <property type="evidence" value="ECO:0007669"/>
    <property type="project" value="TreeGrafter"/>
</dbReference>
<dbReference type="InterPro" id="IPR020588">
    <property type="entry name" value="RecA_ATP-bd"/>
</dbReference>
<evidence type="ECO:0000256" key="4">
    <source>
        <dbReference type="ARBA" id="ARBA00022840"/>
    </source>
</evidence>
<sequence>MNRHITSLPIATHLKGKLVKNGVESINELKNLKPTDLIKGLQLIFLEFFFVIFQILSLTRDLCLGGVPIGKITELCGAAGAGKTQVCMQLCVNVQIPEIFGGKSAKAIFIDTEGSFTSNRIIEIVKSTQNLLVDKFNLTNREGRNYFILNQKFYSLFERIKLVIIDSLAYPFRFVDFKDSNLLTMKTNILNNMMTIAYQLITKFNLAILITNQMTTR</sequence>
<dbReference type="SUPFAM" id="SSF52540">
    <property type="entry name" value="P-loop containing nucleoside triphosphate hydrolases"/>
    <property type="match status" value="1"/>
</dbReference>
<comment type="subcellular location">
    <subcellularLocation>
        <location evidence="1">Nucleus</location>
    </subcellularLocation>
</comment>
<keyword evidence="6" id="KW-0539">Nucleus</keyword>
<evidence type="ECO:0000256" key="1">
    <source>
        <dbReference type="ARBA" id="ARBA00004123"/>
    </source>
</evidence>
<keyword evidence="2" id="KW-0547">Nucleotide-binding</keyword>
<keyword evidence="4" id="KW-0067">ATP-binding</keyword>
<protein>
    <recommendedName>
        <fullName evidence="7">DNA repair protein RAD51 homolog 3</fullName>
    </recommendedName>
</protein>
<evidence type="ECO:0000256" key="6">
    <source>
        <dbReference type="ARBA" id="ARBA00023242"/>
    </source>
</evidence>
<dbReference type="PANTHER" id="PTHR46239:SF1">
    <property type="entry name" value="DNA REPAIR PROTEIN RAD51 HOMOLOG 3"/>
    <property type="match status" value="1"/>
</dbReference>
<dbReference type="Pfam" id="PF08423">
    <property type="entry name" value="Rad51"/>
    <property type="match status" value="1"/>
</dbReference>
<organism evidence="9">
    <name type="scientific">Brachionus manjavacas</name>
    <dbReference type="NCBI Taxonomy" id="667381"/>
    <lineage>
        <taxon>Eukaryota</taxon>
        <taxon>Metazoa</taxon>
        <taxon>Spiralia</taxon>
        <taxon>Gnathifera</taxon>
        <taxon>Rotifera</taxon>
        <taxon>Eurotatoria</taxon>
        <taxon>Monogononta</taxon>
        <taxon>Pseudotrocha</taxon>
        <taxon>Ploima</taxon>
        <taxon>Brachionidae</taxon>
        <taxon>Brachionus</taxon>
    </lineage>
</organism>
<accession>M4SJ57</accession>
<dbReference type="GO" id="GO:0005524">
    <property type="term" value="F:ATP binding"/>
    <property type="evidence" value="ECO:0007669"/>
    <property type="project" value="UniProtKB-KW"/>
</dbReference>
<dbReference type="InterPro" id="IPR027417">
    <property type="entry name" value="P-loop_NTPase"/>
</dbReference>
<evidence type="ECO:0000256" key="3">
    <source>
        <dbReference type="ARBA" id="ARBA00022763"/>
    </source>
</evidence>
<dbReference type="AlphaFoldDB" id="M4SJ57"/>
<feature type="domain" description="RecA family profile 1" evidence="8">
    <location>
        <begin position="47"/>
        <end position="214"/>
    </location>
</feature>
<dbReference type="Gene3D" id="3.40.50.300">
    <property type="entry name" value="P-loop containing nucleotide triphosphate hydrolases"/>
    <property type="match status" value="1"/>
</dbReference>
<dbReference type="GO" id="GO:0000400">
    <property type="term" value="F:four-way junction DNA binding"/>
    <property type="evidence" value="ECO:0007669"/>
    <property type="project" value="TreeGrafter"/>
</dbReference>
<dbReference type="InterPro" id="IPR052093">
    <property type="entry name" value="HR_Repair_Mediator"/>
</dbReference>
<evidence type="ECO:0000313" key="9">
    <source>
        <dbReference type="EMBL" id="AGH55906.1"/>
    </source>
</evidence>
<dbReference type="GO" id="GO:0000707">
    <property type="term" value="P:meiotic DNA recombinase assembly"/>
    <property type="evidence" value="ECO:0007669"/>
    <property type="project" value="TreeGrafter"/>
</dbReference>
<dbReference type="InterPro" id="IPR013632">
    <property type="entry name" value="Rad51_C"/>
</dbReference>
<dbReference type="GO" id="GO:0033063">
    <property type="term" value="C:Rad51B-Rad51C-Rad51D-XRCC2 complex"/>
    <property type="evidence" value="ECO:0007669"/>
    <property type="project" value="TreeGrafter"/>
</dbReference>
<dbReference type="GO" id="GO:0007131">
    <property type="term" value="P:reciprocal meiotic recombination"/>
    <property type="evidence" value="ECO:0007669"/>
    <property type="project" value="TreeGrafter"/>
</dbReference>
<name>M4SJ57_9BILA</name>
<dbReference type="PROSITE" id="PS50162">
    <property type="entry name" value="RECA_2"/>
    <property type="match status" value="1"/>
</dbReference>
<evidence type="ECO:0000259" key="8">
    <source>
        <dbReference type="PROSITE" id="PS50162"/>
    </source>
</evidence>
<dbReference type="GO" id="GO:0140664">
    <property type="term" value="F:ATP-dependent DNA damage sensor activity"/>
    <property type="evidence" value="ECO:0007669"/>
    <property type="project" value="InterPro"/>
</dbReference>
<dbReference type="GO" id="GO:0033065">
    <property type="term" value="C:Rad51C-XRCC3 complex"/>
    <property type="evidence" value="ECO:0007669"/>
    <property type="project" value="TreeGrafter"/>
</dbReference>
<dbReference type="GO" id="GO:0008821">
    <property type="term" value="F:crossover junction DNA endonuclease activity"/>
    <property type="evidence" value="ECO:0007669"/>
    <property type="project" value="TreeGrafter"/>
</dbReference>
<gene>
    <name evidence="9" type="primary">RAD51C</name>
</gene>
<proteinExistence type="predicted"/>
<keyword evidence="5" id="KW-0234">DNA repair</keyword>
<feature type="non-terminal residue" evidence="9">
    <location>
        <position position="217"/>
    </location>
</feature>
<evidence type="ECO:0000256" key="5">
    <source>
        <dbReference type="ARBA" id="ARBA00023204"/>
    </source>
</evidence>
<dbReference type="EMBL" id="JX156248">
    <property type="protein sequence ID" value="AGH55906.1"/>
    <property type="molecule type" value="Genomic_DNA"/>
</dbReference>
<evidence type="ECO:0000256" key="2">
    <source>
        <dbReference type="ARBA" id="ARBA00022741"/>
    </source>
</evidence>
<dbReference type="PANTHER" id="PTHR46239">
    <property type="entry name" value="DNA REPAIR PROTEIN RAD51 HOMOLOG 3 RAD51C"/>
    <property type="match status" value="1"/>
</dbReference>